<dbReference type="InterPro" id="IPR036388">
    <property type="entry name" value="WH-like_DNA-bd_sf"/>
</dbReference>
<evidence type="ECO:0000256" key="1">
    <source>
        <dbReference type="ARBA" id="ARBA00004123"/>
    </source>
</evidence>
<comment type="similarity">
    <text evidence="4">Belongs to the RFX family.</text>
</comment>
<evidence type="ECO:0000259" key="6">
    <source>
        <dbReference type="PROSITE" id="PS51526"/>
    </source>
</evidence>
<sequence>MAEEDPQQQQQQQQADRGAGSLPGLLPGLQGAEAGALQLRIKNSICKSVQSKVENILQDVEKFSDIEKLYLYLKLPSGPSGSSDKSDQSALSASRTQQMHAFGWIRNHLEEYPETSLPKQEVYDEYKSFCDNLNYHPLSAADFGKMMKNVFPNMKARRLGMRGKSKYPSLEWIFTYCYSGLRKRPFVHMPSLPTLDLHKTGDGLQCDVLESPGQLSSVKEEVRFAACDLVCEWAQKVLKRQFDTVEDLARFLIDSHYISNKSLAALTITSSTATEVKTPQTVSAFVPTAEAHPFQPHVSALSSPSVDAKQQLQRKIQRKQQQQEQKLHSPLPGDGQTKRADDSGPCGSPSSPSSQTAIGIMVAAVPSPITVQRSRQLMSPSPVGTAESKVLPINFQMVTQPAQPVKQSPKALQNILTSPLGERTARQRYAQILPKPSATTAITLRSPSTMIIASSPLKTVMTTCHVSPVSLVKMTAISLTANSSSTTTSHPNAMLRPASADFSSSAFAPDVGSGQSLRSASAVPILAPVARPEQATNTHSIDVEMEVEAIHKNSQIQNLGGVTLTQGVMANRPGCVLHRAASVPIPQTKGLLGLEETPITECMGTSSTSTNSVAEVDSHNTNTNNTNALVLTSCAQNTDAVSLLNPSRATAFGENSSVTSPKEGFLSTKSLRKRSGLSPDFSPVKRAFMPQQPAGVTAGFEYGIADPVSNIPRLGAPTRPESAPASREVEMKMNVSAPVHALCSSSFRSSGFCSVAKSQSSVQRKSTSTFIDSSPSVSHVSLQQQQGYTVPEVHAMPNIPGLQKHSGVSDINSSISATGSLEGAQQQIYSQSNSATEPLKFLNQDSLSSQIPIQTDMGYFPFDDDVTQDSIVEELVQMEQQMKLNNLQEYGDCVTLQGQQAVMPENMMSPSQTMAVFYHAANSSSNTIHTPTPTPTPTSEMMGGGHGLTVESPCSRIASTTPVDSALGSSRYTPVGTPHSNCSSTVPPSPVECRNPFAFTPINSNITGFHDGSTVSSSPVKPMQRPMATHPDKTRLDWMNNSYNSSAGTLNKSNSGMGILPSYQGLIDDQFQKPHAFAVPHARHHDSKFGRLTPISPVQQQLASMANMTRQEGFAVPAPLDNKTTNSPASSFRCRSVSPAVHPKNFNGSTSNTALLSLPHSVVSPFNSPVTPEVLNIFANSQTNLGESNMAQRSRSVPLNIMMQTEAPPHPGQPCKSKNITSVLLRKLDGDHDDAVRGLGVNNLPSNYTARMNLTHILESDPSLSCTDSHLSLMTSTSTCKLQRPNYLIENAINEQIILSAGDSHIQSASGEHQQAQLLTLNTQQQREDVQQNQQLDFSSTVKDILTENSLTVGNQLMEQVSELSTGGADFPCEIRMTSELSSSINDLNALDTNLLFDPNQQQEQYQNASAEELFQQITSEATHSSGLDWLESKDHPTVGLMG</sequence>
<dbReference type="InterPro" id="IPR039779">
    <property type="entry name" value="RFX-like"/>
</dbReference>
<dbReference type="EMBL" id="JAUPFM010000004">
    <property type="protein sequence ID" value="KAK2854066.1"/>
    <property type="molecule type" value="Genomic_DNA"/>
</dbReference>
<dbReference type="PANTHER" id="PTHR12619:SF2">
    <property type="entry name" value="DNA-BINDING PROTEIN RFX7"/>
    <property type="match status" value="1"/>
</dbReference>
<dbReference type="InterPro" id="IPR036390">
    <property type="entry name" value="WH_DNA-bd_sf"/>
</dbReference>
<dbReference type="SUPFAM" id="SSF46785">
    <property type="entry name" value="Winged helix' DNA-binding domain"/>
    <property type="match status" value="1"/>
</dbReference>
<keyword evidence="2" id="KW-0238">DNA-binding</keyword>
<evidence type="ECO:0000256" key="5">
    <source>
        <dbReference type="SAM" id="MobiDB-lite"/>
    </source>
</evidence>
<dbReference type="PROSITE" id="PS51526">
    <property type="entry name" value="RFX_DBD"/>
    <property type="match status" value="1"/>
</dbReference>
<comment type="caution">
    <text evidence="7">The sequence shown here is derived from an EMBL/GenBank/DDBJ whole genome shotgun (WGS) entry which is preliminary data.</text>
</comment>
<evidence type="ECO:0000256" key="3">
    <source>
        <dbReference type="ARBA" id="ARBA00023242"/>
    </source>
</evidence>
<reference evidence="7" key="1">
    <citation type="submission" date="2023-07" db="EMBL/GenBank/DDBJ databases">
        <title>Chromosome-level Genome Assembly of Striped Snakehead (Channa striata).</title>
        <authorList>
            <person name="Liu H."/>
        </authorList>
    </citation>
    <scope>NUCLEOTIDE SEQUENCE</scope>
    <source>
        <strain evidence="7">Gz</strain>
        <tissue evidence="7">Muscle</tissue>
    </source>
</reference>
<dbReference type="Pfam" id="PF02257">
    <property type="entry name" value="RFX_DNA_binding"/>
    <property type="match status" value="1"/>
</dbReference>
<feature type="domain" description="RFX-type winged-helix" evidence="6">
    <location>
        <begin position="101"/>
        <end position="185"/>
    </location>
</feature>
<keyword evidence="8" id="KW-1185">Reference proteome</keyword>
<evidence type="ECO:0000256" key="2">
    <source>
        <dbReference type="ARBA" id="ARBA00023125"/>
    </source>
</evidence>
<dbReference type="GO" id="GO:0000978">
    <property type="term" value="F:RNA polymerase II cis-regulatory region sequence-specific DNA binding"/>
    <property type="evidence" value="ECO:0007669"/>
    <property type="project" value="TreeGrafter"/>
</dbReference>
<evidence type="ECO:0000313" key="7">
    <source>
        <dbReference type="EMBL" id="KAK2854066.1"/>
    </source>
</evidence>
<feature type="region of interest" description="Disordered" evidence="5">
    <location>
        <begin position="1"/>
        <end position="27"/>
    </location>
</feature>
<feature type="compositionally biased region" description="Polar residues" evidence="5">
    <location>
        <begin position="1009"/>
        <end position="1019"/>
    </location>
</feature>
<feature type="region of interest" description="Disordered" evidence="5">
    <location>
        <begin position="1009"/>
        <end position="1033"/>
    </location>
</feature>
<feature type="compositionally biased region" description="Low complexity" evidence="5">
    <location>
        <begin position="309"/>
        <end position="324"/>
    </location>
</feature>
<protein>
    <recommendedName>
        <fullName evidence="6">RFX-type winged-helix domain-containing protein</fullName>
    </recommendedName>
</protein>
<name>A0AA88NDF2_CHASR</name>
<dbReference type="Gene3D" id="6.10.140.1290">
    <property type="match status" value="1"/>
</dbReference>
<dbReference type="Gene3D" id="1.10.10.10">
    <property type="entry name" value="Winged helix-like DNA-binding domain superfamily/Winged helix DNA-binding domain"/>
    <property type="match status" value="1"/>
</dbReference>
<gene>
    <name evidence="7" type="ORF">Q5P01_006727</name>
</gene>
<organism evidence="7 8">
    <name type="scientific">Channa striata</name>
    <name type="common">Snakehead murrel</name>
    <name type="synonym">Ophicephalus striatus</name>
    <dbReference type="NCBI Taxonomy" id="64152"/>
    <lineage>
        <taxon>Eukaryota</taxon>
        <taxon>Metazoa</taxon>
        <taxon>Chordata</taxon>
        <taxon>Craniata</taxon>
        <taxon>Vertebrata</taxon>
        <taxon>Euteleostomi</taxon>
        <taxon>Actinopterygii</taxon>
        <taxon>Neopterygii</taxon>
        <taxon>Teleostei</taxon>
        <taxon>Neoteleostei</taxon>
        <taxon>Acanthomorphata</taxon>
        <taxon>Anabantaria</taxon>
        <taxon>Anabantiformes</taxon>
        <taxon>Channoidei</taxon>
        <taxon>Channidae</taxon>
        <taxon>Channa</taxon>
    </lineage>
</organism>
<dbReference type="GO" id="GO:0005634">
    <property type="term" value="C:nucleus"/>
    <property type="evidence" value="ECO:0007669"/>
    <property type="project" value="UniProtKB-SubCell"/>
</dbReference>
<feature type="compositionally biased region" description="Low complexity" evidence="5">
    <location>
        <begin position="7"/>
        <end position="27"/>
    </location>
</feature>
<keyword evidence="3" id="KW-0539">Nucleus</keyword>
<dbReference type="GO" id="GO:0000981">
    <property type="term" value="F:DNA-binding transcription factor activity, RNA polymerase II-specific"/>
    <property type="evidence" value="ECO:0007669"/>
    <property type="project" value="TreeGrafter"/>
</dbReference>
<dbReference type="FunFam" id="1.10.10.10:FF:000128">
    <property type="entry name" value="DNA-binding protein RFX5 isoform X1"/>
    <property type="match status" value="1"/>
</dbReference>
<evidence type="ECO:0000313" key="8">
    <source>
        <dbReference type="Proteomes" id="UP001187415"/>
    </source>
</evidence>
<dbReference type="Pfam" id="PF18326">
    <property type="entry name" value="RFX5_N"/>
    <property type="match status" value="1"/>
</dbReference>
<dbReference type="Proteomes" id="UP001187415">
    <property type="component" value="Unassembled WGS sequence"/>
</dbReference>
<comment type="subcellular location">
    <subcellularLocation>
        <location evidence="1">Nucleus</location>
    </subcellularLocation>
</comment>
<dbReference type="InterPro" id="IPR003150">
    <property type="entry name" value="DNA-bd_RFX"/>
</dbReference>
<dbReference type="PANTHER" id="PTHR12619">
    <property type="entry name" value="RFX TRANSCRIPTION FACTOR FAMILY"/>
    <property type="match status" value="1"/>
</dbReference>
<proteinExistence type="inferred from homology"/>
<feature type="region of interest" description="Disordered" evidence="5">
    <location>
        <begin position="297"/>
        <end position="355"/>
    </location>
</feature>
<feature type="compositionally biased region" description="Low complexity" evidence="5">
    <location>
        <begin position="343"/>
        <end position="354"/>
    </location>
</feature>
<evidence type="ECO:0000256" key="4">
    <source>
        <dbReference type="ARBA" id="ARBA00061114"/>
    </source>
</evidence>
<accession>A0AA88NDF2</accession>